<keyword evidence="3" id="KW-0808">Transferase</keyword>
<organism evidence="11 12">
    <name type="scientific">Alectoria fallacina</name>
    <dbReference type="NCBI Taxonomy" id="1903189"/>
    <lineage>
        <taxon>Eukaryota</taxon>
        <taxon>Fungi</taxon>
        <taxon>Dikarya</taxon>
        <taxon>Ascomycota</taxon>
        <taxon>Pezizomycotina</taxon>
        <taxon>Lecanoromycetes</taxon>
        <taxon>OSLEUM clade</taxon>
        <taxon>Lecanoromycetidae</taxon>
        <taxon>Lecanorales</taxon>
        <taxon>Lecanorineae</taxon>
        <taxon>Parmeliaceae</taxon>
        <taxon>Alectoria</taxon>
    </lineage>
</organism>
<dbReference type="InterPro" id="IPR044066">
    <property type="entry name" value="TRIAD_supradom"/>
</dbReference>
<keyword evidence="4" id="KW-0479">Metal-binding</keyword>
<feature type="compositionally biased region" description="Polar residues" evidence="9">
    <location>
        <begin position="222"/>
        <end position="234"/>
    </location>
</feature>
<dbReference type="CDD" id="cd20335">
    <property type="entry name" value="BRcat_RBR"/>
    <property type="match status" value="1"/>
</dbReference>
<dbReference type="InterPro" id="IPR017907">
    <property type="entry name" value="Znf_RING_CS"/>
</dbReference>
<evidence type="ECO:0000313" key="11">
    <source>
        <dbReference type="EMBL" id="CAF9930414.1"/>
    </source>
</evidence>
<feature type="compositionally biased region" description="Polar residues" evidence="9">
    <location>
        <begin position="33"/>
        <end position="45"/>
    </location>
</feature>
<evidence type="ECO:0000256" key="1">
    <source>
        <dbReference type="ARBA" id="ARBA00001798"/>
    </source>
</evidence>
<feature type="region of interest" description="Disordered" evidence="9">
    <location>
        <begin position="1"/>
        <end position="49"/>
    </location>
</feature>
<dbReference type="PROSITE" id="PS00518">
    <property type="entry name" value="ZF_RING_1"/>
    <property type="match status" value="1"/>
</dbReference>
<feature type="compositionally biased region" description="Polar residues" evidence="9">
    <location>
        <begin position="658"/>
        <end position="671"/>
    </location>
</feature>
<dbReference type="Proteomes" id="UP000664203">
    <property type="component" value="Unassembled WGS sequence"/>
</dbReference>
<feature type="compositionally biased region" description="Pro residues" evidence="9">
    <location>
        <begin position="627"/>
        <end position="638"/>
    </location>
</feature>
<dbReference type="SUPFAM" id="SSF57850">
    <property type="entry name" value="RING/U-box"/>
    <property type="match status" value="2"/>
</dbReference>
<keyword evidence="12" id="KW-1185">Reference proteome</keyword>
<evidence type="ECO:0000256" key="3">
    <source>
        <dbReference type="ARBA" id="ARBA00022679"/>
    </source>
</evidence>
<feature type="compositionally biased region" description="Polar residues" evidence="9">
    <location>
        <begin position="1"/>
        <end position="11"/>
    </location>
</feature>
<feature type="compositionally biased region" description="Basic and acidic residues" evidence="9">
    <location>
        <begin position="672"/>
        <end position="691"/>
    </location>
</feature>
<keyword evidence="5" id="KW-0677">Repeat</keyword>
<feature type="compositionally biased region" description="Basic and acidic residues" evidence="9">
    <location>
        <begin position="639"/>
        <end position="649"/>
    </location>
</feature>
<dbReference type="GO" id="GO:0061630">
    <property type="term" value="F:ubiquitin protein ligase activity"/>
    <property type="evidence" value="ECO:0007669"/>
    <property type="project" value="UniProtKB-EC"/>
</dbReference>
<evidence type="ECO:0000256" key="2">
    <source>
        <dbReference type="ARBA" id="ARBA00012251"/>
    </source>
</evidence>
<sequence>MPVATRISTSSQHHRRTQAYCSHPSRYHAYEGDSNSTISDSSEGVENSVVGGLRRVGAEVCTNPSEERRFRAKGAMTSHAPRRTHSDSKTSANGTYVKEPRAVVREVRRKSDSEHRHYHRRSETEDAREGERVYVYKAHKKSDGEVTRSRPSSLRRSTTNAGEANRTRYERQRTGDKDLQKRLSERRPSHHEEKVYTPLRREKRSIADYVPKSTTDRAPATRSASVRETVTTSFFRPPLKRSQPSVRKARPLSFAQPPSPPVREKLERAPSTTRGSRPAARPSSILGSIFGLPVPAKPAAPAKPPKPERQVECITCLSDDIPISKSALLPCKHRMCNACLRRIFTLSTTDPQHMPPTCCTKDCIDLKHVNHLFDNSFKRKWNRKFQEYTTKNRIYCPARGCGSWIKPAHIHVDTSGGANGGRKFGKCQRCKMKVCCTCNNKWHSSRECPKDAATQEFIKIAKEEGWQRCFNCSATVELKEGCNHMTCRCRAEFCMICGLKWKTCDCPWFNYEAVEADRLAQMNVPQIRRVPMGNPARGYQEELDRRREQELRDEALARRIQILGLDAEAELINLDNAPYVNAAPLHMNQDWIRRVAEVLSAPYNPAQERAAERLMAEAQRPQHRHQPPPPPLRPPEPPLRQHEPPRPRPLEPLLRQPSAASRQYNNRPTTRASERVVPRRVVSDYETEAARHRPLPVGSASMGETGETRRESLLAGIVEGRTAEGRVAEWRRHVGPLG</sequence>
<dbReference type="PANTHER" id="PTHR11685">
    <property type="entry name" value="RBR FAMILY RING FINGER AND IBR DOMAIN-CONTAINING"/>
    <property type="match status" value="1"/>
</dbReference>
<keyword evidence="8" id="KW-0862">Zinc</keyword>
<comment type="catalytic activity">
    <reaction evidence="1">
        <text>[E2 ubiquitin-conjugating enzyme]-S-ubiquitinyl-L-cysteine + [acceptor protein]-L-lysine = [E2 ubiquitin-conjugating enzyme]-L-cysteine + [acceptor protein]-N(6)-ubiquitinyl-L-lysine.</text>
        <dbReference type="EC" id="2.3.2.31"/>
    </reaction>
</comment>
<feature type="region of interest" description="Disordered" evidence="9">
    <location>
        <begin position="616"/>
        <end position="707"/>
    </location>
</feature>
<keyword evidence="7" id="KW-0833">Ubl conjugation pathway</keyword>
<protein>
    <recommendedName>
        <fullName evidence="2">RBR-type E3 ubiquitin transferase</fullName>
        <ecNumber evidence="2">2.3.2.31</ecNumber>
    </recommendedName>
</protein>
<gene>
    <name evidence="11" type="ORF">ALECFALPRED_004598</name>
</gene>
<keyword evidence="6" id="KW-0863">Zinc-finger</keyword>
<dbReference type="Pfam" id="PF01485">
    <property type="entry name" value="IBR"/>
    <property type="match status" value="2"/>
</dbReference>
<feature type="compositionally biased region" description="Basic and acidic residues" evidence="9">
    <location>
        <begin position="98"/>
        <end position="134"/>
    </location>
</feature>
<dbReference type="CDD" id="cd22584">
    <property type="entry name" value="Rcat_RBR_unk"/>
    <property type="match status" value="1"/>
</dbReference>
<feature type="compositionally biased region" description="Low complexity" evidence="9">
    <location>
        <begin position="149"/>
        <end position="159"/>
    </location>
</feature>
<evidence type="ECO:0000256" key="4">
    <source>
        <dbReference type="ARBA" id="ARBA00022723"/>
    </source>
</evidence>
<dbReference type="PROSITE" id="PS51873">
    <property type="entry name" value="TRIAD"/>
    <property type="match status" value="1"/>
</dbReference>
<evidence type="ECO:0000256" key="6">
    <source>
        <dbReference type="ARBA" id="ARBA00022771"/>
    </source>
</evidence>
<dbReference type="Gene3D" id="1.20.120.1750">
    <property type="match status" value="1"/>
</dbReference>
<dbReference type="EC" id="2.3.2.31" evidence="2"/>
<dbReference type="GO" id="GO:0016567">
    <property type="term" value="P:protein ubiquitination"/>
    <property type="evidence" value="ECO:0007669"/>
    <property type="project" value="InterPro"/>
</dbReference>
<evidence type="ECO:0000256" key="8">
    <source>
        <dbReference type="ARBA" id="ARBA00022833"/>
    </source>
</evidence>
<dbReference type="GO" id="GO:0008270">
    <property type="term" value="F:zinc ion binding"/>
    <property type="evidence" value="ECO:0007669"/>
    <property type="project" value="UniProtKB-KW"/>
</dbReference>
<evidence type="ECO:0000256" key="5">
    <source>
        <dbReference type="ARBA" id="ARBA00022737"/>
    </source>
</evidence>
<dbReference type="OrthoDB" id="9977870at2759"/>
<evidence type="ECO:0000256" key="9">
    <source>
        <dbReference type="SAM" id="MobiDB-lite"/>
    </source>
</evidence>
<feature type="domain" description="RING-type" evidence="10">
    <location>
        <begin position="309"/>
        <end position="515"/>
    </location>
</feature>
<evidence type="ECO:0000313" key="12">
    <source>
        <dbReference type="Proteomes" id="UP000664203"/>
    </source>
</evidence>
<evidence type="ECO:0000259" key="10">
    <source>
        <dbReference type="PROSITE" id="PS51873"/>
    </source>
</evidence>
<feature type="region of interest" description="Disordered" evidence="9">
    <location>
        <begin position="64"/>
        <end position="284"/>
    </location>
</feature>
<dbReference type="EMBL" id="CAJPDR010000285">
    <property type="protein sequence ID" value="CAF9930414.1"/>
    <property type="molecule type" value="Genomic_DNA"/>
</dbReference>
<dbReference type="InterPro" id="IPR002867">
    <property type="entry name" value="IBR_dom"/>
</dbReference>
<dbReference type="InterPro" id="IPR013083">
    <property type="entry name" value="Znf_RING/FYVE/PHD"/>
</dbReference>
<name>A0A8H3IX10_9LECA</name>
<feature type="compositionally biased region" description="Basic and acidic residues" evidence="9">
    <location>
        <begin position="165"/>
        <end position="195"/>
    </location>
</feature>
<dbReference type="InterPro" id="IPR031127">
    <property type="entry name" value="E3_UB_ligase_RBR"/>
</dbReference>
<comment type="caution">
    <text evidence="11">The sequence shown here is derived from an EMBL/GenBank/DDBJ whole genome shotgun (WGS) entry which is preliminary data.</text>
</comment>
<proteinExistence type="predicted"/>
<reference evidence="11" key="1">
    <citation type="submission" date="2021-03" db="EMBL/GenBank/DDBJ databases">
        <authorList>
            <person name="Tagirdzhanova G."/>
        </authorList>
    </citation>
    <scope>NUCLEOTIDE SEQUENCE</scope>
</reference>
<accession>A0A8H3IX10</accession>
<dbReference type="AlphaFoldDB" id="A0A8H3IX10"/>
<evidence type="ECO:0000256" key="7">
    <source>
        <dbReference type="ARBA" id="ARBA00022786"/>
    </source>
</evidence>
<dbReference type="Gene3D" id="3.30.40.10">
    <property type="entry name" value="Zinc/RING finger domain, C3HC4 (zinc finger)"/>
    <property type="match status" value="1"/>
</dbReference>